<dbReference type="Gene3D" id="3.40.50.1820">
    <property type="entry name" value="alpha/beta hydrolase"/>
    <property type="match status" value="1"/>
</dbReference>
<feature type="domain" description="Carboxylesterase type B" evidence="3">
    <location>
        <begin position="87"/>
        <end position="207"/>
    </location>
</feature>
<dbReference type="InterPro" id="IPR029058">
    <property type="entry name" value="AB_hydrolase_fold"/>
</dbReference>
<proteinExistence type="inferred from homology"/>
<organism evidence="4">
    <name type="scientific">hydrothermal vent metagenome</name>
    <dbReference type="NCBI Taxonomy" id="652676"/>
    <lineage>
        <taxon>unclassified sequences</taxon>
        <taxon>metagenomes</taxon>
        <taxon>ecological metagenomes</taxon>
    </lineage>
</organism>
<reference evidence="4" key="1">
    <citation type="submission" date="2015-10" db="EMBL/GenBank/DDBJ databases">
        <authorList>
            <person name="Gilbert D.G."/>
        </authorList>
    </citation>
    <scope>NUCLEOTIDE SEQUENCE</scope>
</reference>
<dbReference type="InterPro" id="IPR002018">
    <property type="entry name" value="CarbesteraseB"/>
</dbReference>
<dbReference type="GO" id="GO:0016787">
    <property type="term" value="F:hydrolase activity"/>
    <property type="evidence" value="ECO:0007669"/>
    <property type="project" value="UniProtKB-KW"/>
</dbReference>
<keyword evidence="2" id="KW-0378">Hydrolase</keyword>
<dbReference type="Pfam" id="PF00135">
    <property type="entry name" value="COesterase"/>
    <property type="match status" value="1"/>
</dbReference>
<accession>A0A170PPE2</accession>
<gene>
    <name evidence="4" type="ORF">MGWOODY_Smn1058</name>
</gene>
<sequence>MLGSINMLSKEEDRYSGPMTDGVIVTGDVDRLFAEGKQAHIPYIVGNNDDELGFVPAAFLPMVNAPALAGLGAGAAAVTAAYGSPEKAQRHVAADIMFSEPALALALRHARAGSPTWLYRFGYVAEAKRKEGIGAGHATDVIFQFGNLAKGDVAPSAADQAAAGLFASYWSNFARTGDPNGKGIPAWGRVDAKTPSMLEIGIGGTRMAPASSPALSAIATARDSAK</sequence>
<comment type="similarity">
    <text evidence="1">Belongs to the type-B carboxylesterase/lipase family.</text>
</comment>
<evidence type="ECO:0000256" key="2">
    <source>
        <dbReference type="ARBA" id="ARBA00022801"/>
    </source>
</evidence>
<evidence type="ECO:0000313" key="4">
    <source>
        <dbReference type="EMBL" id="CUS45412.1"/>
    </source>
</evidence>
<dbReference type="PANTHER" id="PTHR43142">
    <property type="entry name" value="CARBOXYLIC ESTER HYDROLASE"/>
    <property type="match status" value="1"/>
</dbReference>
<dbReference type="AlphaFoldDB" id="A0A170PPE2"/>
<protein>
    <submittedName>
        <fullName evidence="4">Putative carboxylesterase</fullName>
    </submittedName>
</protein>
<dbReference type="SUPFAM" id="SSF53474">
    <property type="entry name" value="alpha/beta-Hydrolases"/>
    <property type="match status" value="1"/>
</dbReference>
<evidence type="ECO:0000256" key="1">
    <source>
        <dbReference type="ARBA" id="ARBA00005964"/>
    </source>
</evidence>
<name>A0A170PPE2_9ZZZZ</name>
<dbReference type="EMBL" id="CZQE01000256">
    <property type="protein sequence ID" value="CUS45412.1"/>
    <property type="molecule type" value="Genomic_DNA"/>
</dbReference>
<dbReference type="PANTHER" id="PTHR43142:SF1">
    <property type="entry name" value="CARBOXYLIC ESTER HYDROLASE"/>
    <property type="match status" value="1"/>
</dbReference>
<evidence type="ECO:0000259" key="3">
    <source>
        <dbReference type="Pfam" id="PF00135"/>
    </source>
</evidence>